<dbReference type="EMBL" id="KZ826320">
    <property type="protein sequence ID" value="PYI10679.1"/>
    <property type="molecule type" value="Genomic_DNA"/>
</dbReference>
<dbReference type="Proteomes" id="UP000248423">
    <property type="component" value="Unassembled WGS sequence"/>
</dbReference>
<keyword evidence="4 6" id="KW-0472">Membrane</keyword>
<gene>
    <name evidence="8" type="ORF">BO78DRAFT_414316</name>
</gene>
<organism evidence="8 9">
    <name type="scientific">Aspergillus sclerotiicarbonarius (strain CBS 121057 / IBT 28362)</name>
    <dbReference type="NCBI Taxonomy" id="1448318"/>
    <lineage>
        <taxon>Eukaryota</taxon>
        <taxon>Fungi</taxon>
        <taxon>Dikarya</taxon>
        <taxon>Ascomycota</taxon>
        <taxon>Pezizomycotina</taxon>
        <taxon>Eurotiomycetes</taxon>
        <taxon>Eurotiomycetidae</taxon>
        <taxon>Eurotiales</taxon>
        <taxon>Aspergillaceae</taxon>
        <taxon>Aspergillus</taxon>
        <taxon>Aspergillus subgen. Circumdati</taxon>
    </lineage>
</organism>
<evidence type="ECO:0000256" key="6">
    <source>
        <dbReference type="SAM" id="Phobius"/>
    </source>
</evidence>
<evidence type="ECO:0000256" key="2">
    <source>
        <dbReference type="ARBA" id="ARBA00022692"/>
    </source>
</evidence>
<name>A0A319F4U7_ASPSB</name>
<comment type="similarity">
    <text evidence="5">Belongs to the SAT4 family.</text>
</comment>
<dbReference type="GO" id="GO:0016020">
    <property type="term" value="C:membrane"/>
    <property type="evidence" value="ECO:0007669"/>
    <property type="project" value="UniProtKB-SubCell"/>
</dbReference>
<evidence type="ECO:0000313" key="9">
    <source>
        <dbReference type="Proteomes" id="UP000248423"/>
    </source>
</evidence>
<evidence type="ECO:0000256" key="5">
    <source>
        <dbReference type="ARBA" id="ARBA00038359"/>
    </source>
</evidence>
<evidence type="ECO:0000313" key="8">
    <source>
        <dbReference type="EMBL" id="PYI10679.1"/>
    </source>
</evidence>
<protein>
    <recommendedName>
        <fullName evidence="7">Rhodopsin domain-containing protein</fullName>
    </recommendedName>
</protein>
<evidence type="ECO:0000256" key="4">
    <source>
        <dbReference type="ARBA" id="ARBA00023136"/>
    </source>
</evidence>
<comment type="subcellular location">
    <subcellularLocation>
        <location evidence="1">Membrane</location>
        <topology evidence="1">Multi-pass membrane protein</topology>
    </subcellularLocation>
</comment>
<feature type="transmembrane region" description="Helical" evidence="6">
    <location>
        <begin position="49"/>
        <end position="73"/>
    </location>
</feature>
<reference evidence="8 9" key="1">
    <citation type="submission" date="2018-02" db="EMBL/GenBank/DDBJ databases">
        <title>The genomes of Aspergillus section Nigri reveals drivers in fungal speciation.</title>
        <authorList>
            <consortium name="DOE Joint Genome Institute"/>
            <person name="Vesth T.C."/>
            <person name="Nybo J."/>
            <person name="Theobald S."/>
            <person name="Brandl J."/>
            <person name="Frisvad J.C."/>
            <person name="Nielsen K.F."/>
            <person name="Lyhne E.K."/>
            <person name="Kogle M.E."/>
            <person name="Kuo A."/>
            <person name="Riley R."/>
            <person name="Clum A."/>
            <person name="Nolan M."/>
            <person name="Lipzen A."/>
            <person name="Salamov A."/>
            <person name="Henrissat B."/>
            <person name="Wiebenga A."/>
            <person name="De vries R.P."/>
            <person name="Grigoriev I.V."/>
            <person name="Mortensen U.H."/>
            <person name="Andersen M.R."/>
            <person name="Baker S.E."/>
        </authorList>
    </citation>
    <scope>NUCLEOTIDE SEQUENCE [LARGE SCALE GENOMIC DNA]</scope>
    <source>
        <strain evidence="8 9">CBS 121057</strain>
    </source>
</reference>
<dbReference type="AlphaFoldDB" id="A0A319F4U7"/>
<sequence length="311" mass="34312">MPVGAVVTAPLVVVSVLFPLLSFLSIIFRFQARRTARLDLQADDWWIMAAWLPTVGLSICTWAFGSITGIGTYKIDAATGIMKSLQFLLVCSVILQGGLCAVKISILLFYKRIFLVLLEGDPISASWTEEGHFRFDTVAVGLAQSGTSIALDIAVLMLPLPVLWSLHMRPQKKLGVLLIFWLGAFCCVAAIVRLVLLHASLSKVATDPSMVRLQSKMIIFMLLEPNCSIMAACLPCFGTFFVGGRSLGSMIRSFRSVFSVRSQNSTYSKASARNRSLKLLTDSAEGFRGEELVDTNRIDQRNQFMGNQFKR</sequence>
<dbReference type="InterPro" id="IPR049326">
    <property type="entry name" value="Rhodopsin_dom_fungi"/>
</dbReference>
<feature type="transmembrane region" description="Helical" evidence="6">
    <location>
        <begin position="174"/>
        <end position="197"/>
    </location>
</feature>
<feature type="domain" description="Rhodopsin" evidence="7">
    <location>
        <begin position="29"/>
        <end position="114"/>
    </location>
</feature>
<evidence type="ECO:0000259" key="7">
    <source>
        <dbReference type="Pfam" id="PF20684"/>
    </source>
</evidence>
<keyword evidence="9" id="KW-1185">Reference proteome</keyword>
<dbReference type="PANTHER" id="PTHR33048:SF18">
    <property type="entry name" value="INTEGRAL MEMBRANE PROTEIN"/>
    <property type="match status" value="1"/>
</dbReference>
<dbReference type="InterPro" id="IPR052337">
    <property type="entry name" value="SAT4-like"/>
</dbReference>
<dbReference type="PANTHER" id="PTHR33048">
    <property type="entry name" value="PTH11-LIKE INTEGRAL MEMBRANE PROTEIN (AFU_ORTHOLOGUE AFUA_5G11245)"/>
    <property type="match status" value="1"/>
</dbReference>
<feature type="transmembrane region" description="Helical" evidence="6">
    <location>
        <begin position="85"/>
        <end position="110"/>
    </location>
</feature>
<evidence type="ECO:0000256" key="3">
    <source>
        <dbReference type="ARBA" id="ARBA00022989"/>
    </source>
</evidence>
<keyword evidence="3 6" id="KW-1133">Transmembrane helix</keyword>
<dbReference type="VEuPathDB" id="FungiDB:BO78DRAFT_414316"/>
<feature type="transmembrane region" description="Helical" evidence="6">
    <location>
        <begin position="217"/>
        <end position="242"/>
    </location>
</feature>
<proteinExistence type="inferred from homology"/>
<dbReference type="STRING" id="1448318.A0A319F4U7"/>
<evidence type="ECO:0000256" key="1">
    <source>
        <dbReference type="ARBA" id="ARBA00004141"/>
    </source>
</evidence>
<feature type="transmembrane region" description="Helical" evidence="6">
    <location>
        <begin position="6"/>
        <end position="28"/>
    </location>
</feature>
<keyword evidence="2 6" id="KW-0812">Transmembrane</keyword>
<accession>A0A319F4U7</accession>
<feature type="domain" description="Rhodopsin" evidence="7">
    <location>
        <begin position="121"/>
        <end position="239"/>
    </location>
</feature>
<dbReference type="OrthoDB" id="10017208at2759"/>
<dbReference type="Pfam" id="PF20684">
    <property type="entry name" value="Fung_rhodopsin"/>
    <property type="match status" value="2"/>
</dbReference>